<organism evidence="2">
    <name type="scientific">Alsobacter sp. KACC 23698</name>
    <dbReference type="NCBI Taxonomy" id="3149229"/>
    <lineage>
        <taxon>Bacteria</taxon>
        <taxon>Pseudomonadati</taxon>
        <taxon>Pseudomonadota</taxon>
        <taxon>Alphaproteobacteria</taxon>
        <taxon>Hyphomicrobiales</taxon>
        <taxon>Alsobacteraceae</taxon>
        <taxon>Alsobacter</taxon>
    </lineage>
</organism>
<gene>
    <name evidence="2" type="ORF">ABEG18_00030</name>
</gene>
<evidence type="ECO:0000256" key="1">
    <source>
        <dbReference type="ARBA" id="ARBA00023125"/>
    </source>
</evidence>
<reference evidence="2" key="1">
    <citation type="submission" date="2024-05" db="EMBL/GenBank/DDBJ databases">
        <authorList>
            <person name="Kim S."/>
            <person name="Heo J."/>
            <person name="Choi H."/>
            <person name="Choi Y."/>
            <person name="Kwon S.-W."/>
            <person name="Kim Y."/>
        </authorList>
    </citation>
    <scope>NUCLEOTIDE SEQUENCE</scope>
    <source>
        <strain evidence="2">KACC 23698</strain>
    </source>
</reference>
<dbReference type="RefSeq" id="WP_406856055.1">
    <property type="nucleotide sequence ID" value="NZ_CP157484.1"/>
</dbReference>
<proteinExistence type="predicted"/>
<accession>A0AAU7JFM7</accession>
<name>A0AAU7JFM7_9HYPH</name>
<dbReference type="EMBL" id="CP157484">
    <property type="protein sequence ID" value="XBO39217.1"/>
    <property type="molecule type" value="Genomic_DNA"/>
</dbReference>
<sequence length="126" mass="14254">MGTINPRNERAMRRYLQWLREANQRSQASANAAAQAVLQFEKYTGCRGFGRFQREQAVGFKRELQERTSAMTGKPLSVASIASTLAGVKAFFTWLANEHGYRSKLTYADVAYFKLGCSRRAYRGDS</sequence>
<dbReference type="GO" id="GO:0003677">
    <property type="term" value="F:DNA binding"/>
    <property type="evidence" value="ECO:0007669"/>
    <property type="project" value="UniProtKB-KW"/>
</dbReference>
<evidence type="ECO:0000313" key="2">
    <source>
        <dbReference type="EMBL" id="XBO39217.1"/>
    </source>
</evidence>
<dbReference type="InterPro" id="IPR010998">
    <property type="entry name" value="Integrase_recombinase_N"/>
</dbReference>
<keyword evidence="1" id="KW-0238">DNA-binding</keyword>
<protein>
    <recommendedName>
        <fullName evidence="3">Core-binding (CB) domain-containing protein</fullName>
    </recommendedName>
</protein>
<dbReference type="Gene3D" id="1.10.150.130">
    <property type="match status" value="1"/>
</dbReference>
<dbReference type="AlphaFoldDB" id="A0AAU7JFM7"/>
<evidence type="ECO:0008006" key="3">
    <source>
        <dbReference type="Google" id="ProtNLM"/>
    </source>
</evidence>